<dbReference type="AlphaFoldDB" id="A0A428YN91"/>
<dbReference type="EMBL" id="QHKI01000070">
    <property type="protein sequence ID" value="RSM69657.1"/>
    <property type="molecule type" value="Genomic_DNA"/>
</dbReference>
<name>A0A428YN91_KIBAR</name>
<organism evidence="1 2">
    <name type="scientific">Kibdelosporangium aridum</name>
    <dbReference type="NCBI Taxonomy" id="2030"/>
    <lineage>
        <taxon>Bacteria</taxon>
        <taxon>Bacillati</taxon>
        <taxon>Actinomycetota</taxon>
        <taxon>Actinomycetes</taxon>
        <taxon>Pseudonocardiales</taxon>
        <taxon>Pseudonocardiaceae</taxon>
        <taxon>Kibdelosporangium</taxon>
    </lineage>
</organism>
<sequence>MLGRLSCHALAIRSGEPCTGTLLVVQPCLPDRTPSGPAWWIGPLTTQDDIETVRRWLDDPVLSITTLPARLRFHTTGSDDARTN</sequence>
<proteinExistence type="predicted"/>
<protein>
    <submittedName>
        <fullName evidence="1">Uncharacterized protein</fullName>
    </submittedName>
</protein>
<reference evidence="1 2" key="1">
    <citation type="submission" date="2018-05" db="EMBL/GenBank/DDBJ databases">
        <title>Evolution of GPA BGCs.</title>
        <authorList>
            <person name="Waglechner N."/>
            <person name="Wright G.D."/>
        </authorList>
    </citation>
    <scope>NUCLEOTIDE SEQUENCE [LARGE SCALE GENOMIC DNA]</scope>
    <source>
        <strain evidence="1 2">A82846</strain>
    </source>
</reference>
<evidence type="ECO:0000313" key="1">
    <source>
        <dbReference type="EMBL" id="RSM69657.1"/>
    </source>
</evidence>
<comment type="caution">
    <text evidence="1">The sequence shown here is derived from an EMBL/GenBank/DDBJ whole genome shotgun (WGS) entry which is preliminary data.</text>
</comment>
<gene>
    <name evidence="1" type="ORF">DMH04_45900</name>
</gene>
<evidence type="ECO:0000313" key="2">
    <source>
        <dbReference type="Proteomes" id="UP000287547"/>
    </source>
</evidence>
<dbReference type="Proteomes" id="UP000287547">
    <property type="component" value="Unassembled WGS sequence"/>
</dbReference>
<accession>A0A428YN91</accession>